<organism evidence="1 2">
    <name type="scientific">Avena sativa</name>
    <name type="common">Oat</name>
    <dbReference type="NCBI Taxonomy" id="4498"/>
    <lineage>
        <taxon>Eukaryota</taxon>
        <taxon>Viridiplantae</taxon>
        <taxon>Streptophyta</taxon>
        <taxon>Embryophyta</taxon>
        <taxon>Tracheophyta</taxon>
        <taxon>Spermatophyta</taxon>
        <taxon>Magnoliopsida</taxon>
        <taxon>Liliopsida</taxon>
        <taxon>Poales</taxon>
        <taxon>Poaceae</taxon>
        <taxon>BOP clade</taxon>
        <taxon>Pooideae</taxon>
        <taxon>Poodae</taxon>
        <taxon>Poeae</taxon>
        <taxon>Poeae Chloroplast Group 1 (Aveneae type)</taxon>
        <taxon>Aveninae</taxon>
        <taxon>Avena</taxon>
    </lineage>
</organism>
<name>A0ACD5XRU2_AVESA</name>
<reference evidence="1" key="2">
    <citation type="submission" date="2025-09" db="UniProtKB">
        <authorList>
            <consortium name="EnsemblPlants"/>
        </authorList>
    </citation>
    <scope>IDENTIFICATION</scope>
</reference>
<evidence type="ECO:0000313" key="1">
    <source>
        <dbReference type="EnsemblPlants" id="AVESA.00010b.r2.5CG0868450.1.CDS"/>
    </source>
</evidence>
<proteinExistence type="predicted"/>
<dbReference type="Proteomes" id="UP001732700">
    <property type="component" value="Chromosome 5C"/>
</dbReference>
<evidence type="ECO:0000313" key="2">
    <source>
        <dbReference type="Proteomes" id="UP001732700"/>
    </source>
</evidence>
<accession>A0ACD5XRU2</accession>
<dbReference type="EnsemblPlants" id="AVESA.00010b.r2.5CG0868450.1">
    <property type="protein sequence ID" value="AVESA.00010b.r2.5CG0868450.1.CDS"/>
    <property type="gene ID" value="AVESA.00010b.r2.5CG0868450"/>
</dbReference>
<reference evidence="1" key="1">
    <citation type="submission" date="2021-05" db="EMBL/GenBank/DDBJ databases">
        <authorList>
            <person name="Scholz U."/>
            <person name="Mascher M."/>
            <person name="Fiebig A."/>
        </authorList>
    </citation>
    <scope>NUCLEOTIDE SEQUENCE [LARGE SCALE GENOMIC DNA]</scope>
</reference>
<sequence length="519" mass="58808">MALVELFETGFTVACGFFGHYGLIGLLLVLWLAGRLLEKLWWKPRRLERALHVQGVHGTSYRFLVGDLHLLNEKAPSTSPWPLRCHDCAPRLAPFLYNIVREHGNTSMFWFGPMPNVVINNPSVVKDILSGKHAEIVIPKFEVFGKLLGNGLSTQEGEQWVQHRKIMAPTFHLPEIKYKFSAFSSCCEDLVSRWTKCIGIDGSCELDIWPELKNLTGDVLSRVAFGSSYLEGMRVFHLQAEQAERLMSAIWITALPGFLMHQINKEIETIIRGLIGQRIQAMNEGGCTKNDLLDIMLESNLGGIKDNEKSSSRMTIEEVIHHLKFLYFAGMDPTAVLLTWTMVMLSMHPEWQERAREEVLGLFGKNKPRYEDMSQLKIVTMILREVLRLYPPTAQMKRTTIEEVELGGVRYPAGVMIDIPILLIHHDIDNWGKDVNEFRPERFANGVAEASKNPGAFLPFGAGPRICLGQNFTMLEGKMAICMILQHFQFELAPSYIHAPHYVVTLHPTHGALIKLKPI</sequence>
<keyword evidence="2" id="KW-1185">Reference proteome</keyword>
<protein>
    <submittedName>
        <fullName evidence="1">Uncharacterized protein</fullName>
    </submittedName>
</protein>